<dbReference type="AlphaFoldDB" id="A0A3P6QA49"/>
<gene>
    <name evidence="2" type="ORF">ASIM_LOCUS9126</name>
</gene>
<keyword evidence="3" id="KW-1185">Reference proteome</keyword>
<feature type="compositionally biased region" description="Basic and acidic residues" evidence="1">
    <location>
        <begin position="1"/>
        <end position="12"/>
    </location>
</feature>
<protein>
    <submittedName>
        <fullName evidence="2">Uncharacterized protein</fullName>
    </submittedName>
</protein>
<name>A0A3P6QA49_ANISI</name>
<feature type="region of interest" description="Disordered" evidence="1">
    <location>
        <begin position="1"/>
        <end position="40"/>
    </location>
</feature>
<evidence type="ECO:0000313" key="2">
    <source>
        <dbReference type="EMBL" id="VDK36965.1"/>
    </source>
</evidence>
<proteinExistence type="predicted"/>
<evidence type="ECO:0000313" key="3">
    <source>
        <dbReference type="Proteomes" id="UP000267096"/>
    </source>
</evidence>
<feature type="compositionally biased region" description="Acidic residues" evidence="1">
    <location>
        <begin position="25"/>
        <end position="39"/>
    </location>
</feature>
<sequence length="123" mass="13953">MRSFKTDADRHIWSSNAPSGGPLEEPFEKEEGAEVEQTESDGVHWDVLGRGWLSVFNLRVDDNFSAKYLRLSAKLFRSVRMLWSVTEWPLDSSPDSTSILHSKSARGVRRRAQRRDGTIAVCS</sequence>
<accession>A0A3P6QA49</accession>
<dbReference type="Proteomes" id="UP000267096">
    <property type="component" value="Unassembled WGS sequence"/>
</dbReference>
<dbReference type="EMBL" id="UYRR01026843">
    <property type="protein sequence ID" value="VDK36965.1"/>
    <property type="molecule type" value="Genomic_DNA"/>
</dbReference>
<organism evidence="2 3">
    <name type="scientific">Anisakis simplex</name>
    <name type="common">Herring worm</name>
    <dbReference type="NCBI Taxonomy" id="6269"/>
    <lineage>
        <taxon>Eukaryota</taxon>
        <taxon>Metazoa</taxon>
        <taxon>Ecdysozoa</taxon>
        <taxon>Nematoda</taxon>
        <taxon>Chromadorea</taxon>
        <taxon>Rhabditida</taxon>
        <taxon>Spirurina</taxon>
        <taxon>Ascaridomorpha</taxon>
        <taxon>Ascaridoidea</taxon>
        <taxon>Anisakidae</taxon>
        <taxon>Anisakis</taxon>
        <taxon>Anisakis simplex complex</taxon>
    </lineage>
</organism>
<reference evidence="2 3" key="1">
    <citation type="submission" date="2018-11" db="EMBL/GenBank/DDBJ databases">
        <authorList>
            <consortium name="Pathogen Informatics"/>
        </authorList>
    </citation>
    <scope>NUCLEOTIDE SEQUENCE [LARGE SCALE GENOMIC DNA]</scope>
</reference>
<evidence type="ECO:0000256" key="1">
    <source>
        <dbReference type="SAM" id="MobiDB-lite"/>
    </source>
</evidence>